<dbReference type="EMBL" id="CAJOAX010007617">
    <property type="protein sequence ID" value="CAF4013982.1"/>
    <property type="molecule type" value="Genomic_DNA"/>
</dbReference>
<feature type="domain" description="Cullin N-terminal" evidence="2">
    <location>
        <begin position="1"/>
        <end position="139"/>
    </location>
</feature>
<reference evidence="4" key="1">
    <citation type="submission" date="2021-02" db="EMBL/GenBank/DDBJ databases">
        <authorList>
            <person name="Nowell W R."/>
        </authorList>
    </citation>
    <scope>NUCLEOTIDE SEQUENCE</scope>
</reference>
<dbReference type="Gene3D" id="1.20.1310.10">
    <property type="entry name" value="Cullin Repeats"/>
    <property type="match status" value="1"/>
</dbReference>
<evidence type="ECO:0000256" key="1">
    <source>
        <dbReference type="ARBA" id="ARBA00006019"/>
    </source>
</evidence>
<accession>A0A819RS88</accession>
<dbReference type="Gene3D" id="2.20.25.240">
    <property type="match status" value="1"/>
</dbReference>
<comment type="caution">
    <text evidence="4">The sequence shown here is derived from an EMBL/GenBank/DDBJ whole genome shotgun (WGS) entry which is preliminary data.</text>
</comment>
<dbReference type="InterPro" id="IPR045093">
    <property type="entry name" value="Cullin"/>
</dbReference>
<evidence type="ECO:0000259" key="2">
    <source>
        <dbReference type="Pfam" id="PF00888"/>
    </source>
</evidence>
<dbReference type="Proteomes" id="UP000663874">
    <property type="component" value="Unassembled WGS sequence"/>
</dbReference>
<dbReference type="Pfam" id="PF00888">
    <property type="entry name" value="Cullin"/>
    <property type="match status" value="1"/>
</dbReference>
<gene>
    <name evidence="4" type="ORF">FNK824_LOCUS28757</name>
    <name evidence="3" type="ORF">OTI717_LOCUS29714</name>
</gene>
<dbReference type="GO" id="GO:0031625">
    <property type="term" value="F:ubiquitin protein ligase binding"/>
    <property type="evidence" value="ECO:0007669"/>
    <property type="project" value="InterPro"/>
</dbReference>
<dbReference type="Proteomes" id="UP000663823">
    <property type="component" value="Unassembled WGS sequence"/>
</dbReference>
<evidence type="ECO:0000313" key="3">
    <source>
        <dbReference type="EMBL" id="CAF4013982.1"/>
    </source>
</evidence>
<dbReference type="EMBL" id="CAJOBE010008012">
    <property type="protein sequence ID" value="CAF4051902.1"/>
    <property type="molecule type" value="Genomic_DNA"/>
</dbReference>
<dbReference type="PANTHER" id="PTHR11932">
    <property type="entry name" value="CULLIN"/>
    <property type="match status" value="1"/>
</dbReference>
<name>A0A819RS88_9BILA</name>
<evidence type="ECO:0000313" key="4">
    <source>
        <dbReference type="EMBL" id="CAF4051902.1"/>
    </source>
</evidence>
<dbReference type="SUPFAM" id="SSF74788">
    <property type="entry name" value="Cullin repeat-like"/>
    <property type="match status" value="1"/>
</dbReference>
<dbReference type="FunFam" id="1.20.1310.10:FF:000001">
    <property type="entry name" value="Cullin 3"/>
    <property type="match status" value="1"/>
</dbReference>
<dbReference type="InterPro" id="IPR016159">
    <property type="entry name" value="Cullin_repeat-like_dom_sf"/>
</dbReference>
<protein>
    <recommendedName>
        <fullName evidence="2">Cullin N-terminal domain-containing protein</fullName>
    </recommendedName>
</protein>
<comment type="similarity">
    <text evidence="1">Belongs to the cullin family.</text>
</comment>
<dbReference type="InterPro" id="IPR001373">
    <property type="entry name" value="Cullin_N"/>
</dbReference>
<proteinExistence type="inferred from homology"/>
<dbReference type="AlphaFoldDB" id="A0A819RS88"/>
<organism evidence="4 5">
    <name type="scientific">Rotaria sordida</name>
    <dbReference type="NCBI Taxonomy" id="392033"/>
    <lineage>
        <taxon>Eukaryota</taxon>
        <taxon>Metazoa</taxon>
        <taxon>Spiralia</taxon>
        <taxon>Gnathifera</taxon>
        <taxon>Rotifera</taxon>
        <taxon>Eurotatoria</taxon>
        <taxon>Bdelloidea</taxon>
        <taxon>Philodinida</taxon>
        <taxon>Philodinidae</taxon>
        <taxon>Rotaria</taxon>
    </lineage>
</organism>
<evidence type="ECO:0000313" key="5">
    <source>
        <dbReference type="Proteomes" id="UP000663874"/>
    </source>
</evidence>
<sequence length="291" mass="34148">MGLMLFRDNIVRYPIIRERLQNTLLEMVDHEQRDDIIDKTALKGIYQMLISLGIDSRSVYEEDFEKPFLKILAEFYQLQSQKLLAENSISEYIRKVSTLIDGVAQWTIDCFDESTKEHIVRVLEDELITKHIENISIRGKDQLILDGYRHRRDKLVWRCVKDNCKGRARYDGLIYEMYQDHICQAPNPDEIEKAVFNHEIRKKIEQCHDPPRLIIQGARLKLSSDAAATIPQYSASQRTIQRIRKDKDIPTESKAFADIVIPPKFQCTVSNQQFLLYDNNDHVNRLLREPT</sequence>
<dbReference type="GO" id="GO:0006511">
    <property type="term" value="P:ubiquitin-dependent protein catabolic process"/>
    <property type="evidence" value="ECO:0007669"/>
    <property type="project" value="InterPro"/>
</dbReference>